<dbReference type="SUPFAM" id="SSF55785">
    <property type="entry name" value="PYP-like sensor domain (PAS domain)"/>
    <property type="match status" value="1"/>
</dbReference>
<dbReference type="EMBL" id="CAEZXP010000001">
    <property type="protein sequence ID" value="CAB4691717.1"/>
    <property type="molecule type" value="Genomic_DNA"/>
</dbReference>
<sequence length="148" mass="16156">MPYFMCPNCKLRRSIVSGAESLGEEPDHTRPPCFNCACDQTFEMRNDYFPADATAFVVIDSTDTIKVAGSELEAFAGLSSADVVGGNLYEKLALSAEQALADVREHDARRLEQELTMRNADGVEVTVWADFFPSPDMSGDILVAVTPV</sequence>
<gene>
    <name evidence="1" type="ORF">UFOPK2399_00763</name>
</gene>
<dbReference type="CDD" id="cd00130">
    <property type="entry name" value="PAS"/>
    <property type="match status" value="1"/>
</dbReference>
<evidence type="ECO:0000313" key="1">
    <source>
        <dbReference type="EMBL" id="CAB4691717.1"/>
    </source>
</evidence>
<proteinExistence type="predicted"/>
<organism evidence="1">
    <name type="scientific">freshwater metagenome</name>
    <dbReference type="NCBI Taxonomy" id="449393"/>
    <lineage>
        <taxon>unclassified sequences</taxon>
        <taxon>metagenomes</taxon>
        <taxon>ecological metagenomes</taxon>
    </lineage>
</organism>
<reference evidence="1" key="1">
    <citation type="submission" date="2020-05" db="EMBL/GenBank/DDBJ databases">
        <authorList>
            <person name="Chiriac C."/>
            <person name="Salcher M."/>
            <person name="Ghai R."/>
            <person name="Kavagutti S V."/>
        </authorList>
    </citation>
    <scope>NUCLEOTIDE SEQUENCE</scope>
</reference>
<dbReference type="AlphaFoldDB" id="A0A6J6NZE0"/>
<name>A0A6J6NZE0_9ZZZZ</name>
<dbReference type="InterPro" id="IPR035965">
    <property type="entry name" value="PAS-like_dom_sf"/>
</dbReference>
<dbReference type="InterPro" id="IPR000014">
    <property type="entry name" value="PAS"/>
</dbReference>
<accession>A0A6J6NZE0</accession>
<protein>
    <submittedName>
        <fullName evidence="1">Unannotated protein</fullName>
    </submittedName>
</protein>